<accession>A0A1M3TDX7</accession>
<proteinExistence type="predicted"/>
<organism evidence="2 3">
    <name type="scientific">Aspergillus luchuensis (strain CBS 106.47)</name>
    <dbReference type="NCBI Taxonomy" id="1137211"/>
    <lineage>
        <taxon>Eukaryota</taxon>
        <taxon>Fungi</taxon>
        <taxon>Dikarya</taxon>
        <taxon>Ascomycota</taxon>
        <taxon>Pezizomycotina</taxon>
        <taxon>Eurotiomycetes</taxon>
        <taxon>Eurotiomycetidae</taxon>
        <taxon>Eurotiales</taxon>
        <taxon>Aspergillaceae</taxon>
        <taxon>Aspergillus</taxon>
        <taxon>Aspergillus subgen. Circumdati</taxon>
    </lineage>
</organism>
<feature type="transmembrane region" description="Helical" evidence="1">
    <location>
        <begin position="12"/>
        <end position="33"/>
    </location>
</feature>
<evidence type="ECO:0000256" key="1">
    <source>
        <dbReference type="SAM" id="Phobius"/>
    </source>
</evidence>
<dbReference type="VEuPathDB" id="FungiDB:ASPFODRAFT_649221"/>
<gene>
    <name evidence="2" type="ORF">ASPFODRAFT_649221</name>
</gene>
<evidence type="ECO:0000313" key="2">
    <source>
        <dbReference type="EMBL" id="OJZ84946.1"/>
    </source>
</evidence>
<dbReference type="EMBL" id="KV878243">
    <property type="protein sequence ID" value="OJZ84946.1"/>
    <property type="molecule type" value="Genomic_DNA"/>
</dbReference>
<keyword evidence="1" id="KW-0812">Transmembrane</keyword>
<reference evidence="3" key="1">
    <citation type="journal article" date="2017" name="Genome Biol.">
        <title>Comparative genomics reveals high biological diversity and specific adaptations in the industrially and medically important fungal genus Aspergillus.</title>
        <authorList>
            <person name="de Vries R.P."/>
            <person name="Riley R."/>
            <person name="Wiebenga A."/>
            <person name="Aguilar-Osorio G."/>
            <person name="Amillis S."/>
            <person name="Uchima C.A."/>
            <person name="Anderluh G."/>
            <person name="Asadollahi M."/>
            <person name="Askin M."/>
            <person name="Barry K."/>
            <person name="Battaglia E."/>
            <person name="Bayram O."/>
            <person name="Benocci T."/>
            <person name="Braus-Stromeyer S.A."/>
            <person name="Caldana C."/>
            <person name="Canovas D."/>
            <person name="Cerqueira G.C."/>
            <person name="Chen F."/>
            <person name="Chen W."/>
            <person name="Choi C."/>
            <person name="Clum A."/>
            <person name="Dos Santos R.A."/>
            <person name="Damasio A.R."/>
            <person name="Diallinas G."/>
            <person name="Emri T."/>
            <person name="Fekete E."/>
            <person name="Flipphi M."/>
            <person name="Freyberg S."/>
            <person name="Gallo A."/>
            <person name="Gournas C."/>
            <person name="Habgood R."/>
            <person name="Hainaut M."/>
            <person name="Harispe M.L."/>
            <person name="Henrissat B."/>
            <person name="Hilden K.S."/>
            <person name="Hope R."/>
            <person name="Hossain A."/>
            <person name="Karabika E."/>
            <person name="Karaffa L."/>
            <person name="Karanyi Z."/>
            <person name="Krasevec N."/>
            <person name="Kuo A."/>
            <person name="Kusch H."/>
            <person name="LaButti K."/>
            <person name="Lagendijk E.L."/>
            <person name="Lapidus A."/>
            <person name="Levasseur A."/>
            <person name="Lindquist E."/>
            <person name="Lipzen A."/>
            <person name="Logrieco A.F."/>
            <person name="MacCabe A."/>
            <person name="Maekelae M.R."/>
            <person name="Malavazi I."/>
            <person name="Melin P."/>
            <person name="Meyer V."/>
            <person name="Mielnichuk N."/>
            <person name="Miskei M."/>
            <person name="Molnar A.P."/>
            <person name="Mule G."/>
            <person name="Ngan C.Y."/>
            <person name="Orejas M."/>
            <person name="Orosz E."/>
            <person name="Ouedraogo J.P."/>
            <person name="Overkamp K.M."/>
            <person name="Park H.-S."/>
            <person name="Perrone G."/>
            <person name="Piumi F."/>
            <person name="Punt P.J."/>
            <person name="Ram A.F."/>
            <person name="Ramon A."/>
            <person name="Rauscher S."/>
            <person name="Record E."/>
            <person name="Riano-Pachon D.M."/>
            <person name="Robert V."/>
            <person name="Roehrig J."/>
            <person name="Ruller R."/>
            <person name="Salamov A."/>
            <person name="Salih N.S."/>
            <person name="Samson R.A."/>
            <person name="Sandor E."/>
            <person name="Sanguinetti M."/>
            <person name="Schuetze T."/>
            <person name="Sepcic K."/>
            <person name="Shelest E."/>
            <person name="Sherlock G."/>
            <person name="Sophianopoulou V."/>
            <person name="Squina F.M."/>
            <person name="Sun H."/>
            <person name="Susca A."/>
            <person name="Todd R.B."/>
            <person name="Tsang A."/>
            <person name="Unkles S.E."/>
            <person name="van de Wiele N."/>
            <person name="van Rossen-Uffink D."/>
            <person name="Oliveira J.V."/>
            <person name="Vesth T.C."/>
            <person name="Visser J."/>
            <person name="Yu J.-H."/>
            <person name="Zhou M."/>
            <person name="Andersen M.R."/>
            <person name="Archer D.B."/>
            <person name="Baker S.E."/>
            <person name="Benoit I."/>
            <person name="Brakhage A.A."/>
            <person name="Braus G.H."/>
            <person name="Fischer R."/>
            <person name="Frisvad J.C."/>
            <person name="Goldman G.H."/>
            <person name="Houbraken J."/>
            <person name="Oakley B."/>
            <person name="Pocsi I."/>
            <person name="Scazzocchio C."/>
            <person name="Seiboth B."/>
            <person name="vanKuyk P.A."/>
            <person name="Wortman J."/>
            <person name="Dyer P.S."/>
            <person name="Grigoriev I.V."/>
        </authorList>
    </citation>
    <scope>NUCLEOTIDE SEQUENCE [LARGE SCALE GENOMIC DNA]</scope>
    <source>
        <strain evidence="3">CBS 106.47</strain>
    </source>
</reference>
<name>A0A1M3TDX7_ASPLC</name>
<protein>
    <submittedName>
        <fullName evidence="2">Uncharacterized protein</fullName>
    </submittedName>
</protein>
<evidence type="ECO:0000313" key="3">
    <source>
        <dbReference type="Proteomes" id="UP000184063"/>
    </source>
</evidence>
<dbReference type="Proteomes" id="UP000184063">
    <property type="component" value="Unassembled WGS sequence"/>
</dbReference>
<keyword evidence="1" id="KW-0472">Membrane</keyword>
<dbReference type="AlphaFoldDB" id="A0A1M3TDX7"/>
<keyword evidence="1" id="KW-1133">Transmembrane helix</keyword>
<sequence length="75" mass="8573">MVEMMDNDWNFFLLSNYLSLFDSIDLFIIFLVCSADKISSISGIIFSIYNTGDSVHQLLQLHDTSLLIFTCSAKR</sequence>